<dbReference type="Pfam" id="PF16640">
    <property type="entry name" value="Big_3_5"/>
    <property type="match status" value="1"/>
</dbReference>
<keyword evidence="1" id="KW-0677">Repeat</keyword>
<dbReference type="AlphaFoldDB" id="A0A929B9T2"/>
<comment type="caution">
    <text evidence="6">The sequence shown here is derived from an EMBL/GenBank/DDBJ whole genome shotgun (WGS) entry which is preliminary data.</text>
</comment>
<proteinExistence type="predicted"/>
<evidence type="ECO:0000256" key="3">
    <source>
        <dbReference type="SAM" id="SignalP"/>
    </source>
</evidence>
<dbReference type="InterPro" id="IPR058923">
    <property type="entry name" value="RCC1-like_dom"/>
</dbReference>
<dbReference type="RefSeq" id="WP_193928254.1">
    <property type="nucleotide sequence ID" value="NZ_JADEYC010000015.1"/>
</dbReference>
<sequence>MAYHRNPLWGVASTALAMLFLAGAAGPPAVAAEPADEVLSWGAGSSEKLGDDDAGAADRDLPGDVQLPTGVSVTDVEGGDDHTLAVTSDGRVLAWGGNGAGQLGDGTNESSSVPVDVALPEDAEVLAVSAGYGFSLALTVDGRVLAWGRNDAGQLGDGSREASDVPVAVALPGGARAASASAGEAFSVVSTSDGSVLAWGDNSDGQLGSGNRVPSAVPVRAALPAGAVARTAAAGAQHGMAVTSSGRLLTWGANSQGQLGDGTFTDRTSPVSANLPGDAVVDEVVSDNDHNLAITPDGGLYTWGGNDRGQLGDGTANDRSSPVPVALPGDGAVVDVAAGEFHSLALDDLGRVFAWGSDAAGQLGIGGGADQRTAVQAEVPADRAATGVGAGQARSAALVRPRSSATNLTAEPAVVHRGVPVALTATVTCSAGEPTGTVSFTDGDREIGTATVGEDGAATLTTDQPDTGEHAITAHYSGTDTCPPSSSEPVTVRMTEQSAPPPPPGPEPPPQPQGGLAATGPGPLPVLLLTGGGATAAGAAMLLVRRGE</sequence>
<evidence type="ECO:0000259" key="4">
    <source>
        <dbReference type="Pfam" id="PF16640"/>
    </source>
</evidence>
<dbReference type="EMBL" id="JADEYC010000015">
    <property type="protein sequence ID" value="MBE9374820.1"/>
    <property type="molecule type" value="Genomic_DNA"/>
</dbReference>
<dbReference type="Proteomes" id="UP000598360">
    <property type="component" value="Unassembled WGS sequence"/>
</dbReference>
<evidence type="ECO:0000256" key="1">
    <source>
        <dbReference type="ARBA" id="ARBA00022737"/>
    </source>
</evidence>
<dbReference type="PROSITE" id="PS00626">
    <property type="entry name" value="RCC1_2"/>
    <property type="match status" value="2"/>
</dbReference>
<dbReference type="PROSITE" id="PS50012">
    <property type="entry name" value="RCC1_3"/>
    <property type="match status" value="7"/>
</dbReference>
<dbReference type="Gene3D" id="2.130.10.30">
    <property type="entry name" value="Regulator of chromosome condensation 1/beta-lactamase-inhibitor protein II"/>
    <property type="match status" value="2"/>
</dbReference>
<feature type="domain" description="Bacterial Ig-like" evidence="4">
    <location>
        <begin position="408"/>
        <end position="493"/>
    </location>
</feature>
<dbReference type="InterPro" id="IPR032109">
    <property type="entry name" value="Big_3_5"/>
</dbReference>
<gene>
    <name evidence="6" type="ORF">IQ251_10225</name>
</gene>
<feature type="compositionally biased region" description="Basic and acidic residues" evidence="2">
    <location>
        <begin position="48"/>
        <end position="62"/>
    </location>
</feature>
<protein>
    <submittedName>
        <fullName evidence="6">Ig-like domain repeat protein</fullName>
    </submittedName>
</protein>
<dbReference type="InterPro" id="IPR013783">
    <property type="entry name" value="Ig-like_fold"/>
</dbReference>
<dbReference type="InterPro" id="IPR051210">
    <property type="entry name" value="Ub_ligase/GEF_domain"/>
</dbReference>
<name>A0A929B9T2_9PSEU</name>
<dbReference type="Pfam" id="PF25390">
    <property type="entry name" value="WD40_RLD"/>
    <property type="match status" value="1"/>
</dbReference>
<dbReference type="GO" id="GO:0005975">
    <property type="term" value="P:carbohydrate metabolic process"/>
    <property type="evidence" value="ECO:0007669"/>
    <property type="project" value="UniProtKB-ARBA"/>
</dbReference>
<feature type="signal peptide" evidence="3">
    <location>
        <begin position="1"/>
        <end position="31"/>
    </location>
</feature>
<dbReference type="InterPro" id="IPR000408">
    <property type="entry name" value="Reg_chr_condens"/>
</dbReference>
<feature type="compositionally biased region" description="Pro residues" evidence="2">
    <location>
        <begin position="499"/>
        <end position="512"/>
    </location>
</feature>
<feature type="compositionally biased region" description="Low complexity" evidence="2">
    <location>
        <begin position="513"/>
        <end position="524"/>
    </location>
</feature>
<keyword evidence="3" id="KW-0732">Signal</keyword>
<feature type="compositionally biased region" description="Polar residues" evidence="2">
    <location>
        <begin position="476"/>
        <end position="498"/>
    </location>
</feature>
<evidence type="ECO:0000313" key="6">
    <source>
        <dbReference type="EMBL" id="MBE9374820.1"/>
    </source>
</evidence>
<dbReference type="InterPro" id="IPR009091">
    <property type="entry name" value="RCC1/BLIP-II"/>
</dbReference>
<keyword evidence="7" id="KW-1185">Reference proteome</keyword>
<dbReference type="Gene3D" id="2.60.40.10">
    <property type="entry name" value="Immunoglobulins"/>
    <property type="match status" value="1"/>
</dbReference>
<dbReference type="SUPFAM" id="SSF50985">
    <property type="entry name" value="RCC1/BLIP-II"/>
    <property type="match status" value="2"/>
</dbReference>
<evidence type="ECO:0000313" key="7">
    <source>
        <dbReference type="Proteomes" id="UP000598360"/>
    </source>
</evidence>
<dbReference type="PRINTS" id="PR00633">
    <property type="entry name" value="RCCNDNSATION"/>
</dbReference>
<reference evidence="6" key="1">
    <citation type="submission" date="2020-10" db="EMBL/GenBank/DDBJ databases">
        <title>Diversity and distribution of actinomycetes associated with coral in the coast of Hainan.</title>
        <authorList>
            <person name="Li F."/>
        </authorList>
    </citation>
    <scope>NUCLEOTIDE SEQUENCE</scope>
    <source>
        <strain evidence="6">HNM0983</strain>
    </source>
</reference>
<feature type="region of interest" description="Disordered" evidence="2">
    <location>
        <begin position="436"/>
        <end position="524"/>
    </location>
</feature>
<dbReference type="PANTHER" id="PTHR22870">
    <property type="entry name" value="REGULATOR OF CHROMOSOME CONDENSATION"/>
    <property type="match status" value="1"/>
</dbReference>
<feature type="domain" description="RCC1-like" evidence="5">
    <location>
        <begin position="37"/>
        <end position="396"/>
    </location>
</feature>
<feature type="chain" id="PRO_5037207417" evidence="3">
    <location>
        <begin position="32"/>
        <end position="548"/>
    </location>
</feature>
<evidence type="ECO:0000256" key="2">
    <source>
        <dbReference type="SAM" id="MobiDB-lite"/>
    </source>
</evidence>
<organism evidence="6 7">
    <name type="scientific">Saccharopolyspora montiporae</name>
    <dbReference type="NCBI Taxonomy" id="2781240"/>
    <lineage>
        <taxon>Bacteria</taxon>
        <taxon>Bacillati</taxon>
        <taxon>Actinomycetota</taxon>
        <taxon>Actinomycetes</taxon>
        <taxon>Pseudonocardiales</taxon>
        <taxon>Pseudonocardiaceae</taxon>
        <taxon>Saccharopolyspora</taxon>
    </lineage>
</organism>
<evidence type="ECO:0000259" key="5">
    <source>
        <dbReference type="Pfam" id="PF25390"/>
    </source>
</evidence>
<dbReference type="PANTHER" id="PTHR22870:SF408">
    <property type="entry name" value="OS09G0560450 PROTEIN"/>
    <property type="match status" value="1"/>
</dbReference>
<feature type="region of interest" description="Disordered" evidence="2">
    <location>
        <begin position="42"/>
        <end position="64"/>
    </location>
</feature>
<accession>A0A929B9T2</accession>